<proteinExistence type="predicted"/>
<dbReference type="InterPro" id="IPR029063">
    <property type="entry name" value="SAM-dependent_MTases_sf"/>
</dbReference>
<protein>
    <submittedName>
        <fullName evidence="3">1-deoxy-D-xylulose-5-phosphate reductoisomerase protein</fullName>
        <ecNumber evidence="3">1.1.1.267</ecNumber>
    </submittedName>
</protein>
<dbReference type="InterPro" id="IPR007213">
    <property type="entry name" value="Ppm1/Ppm2/Tcmp"/>
</dbReference>
<gene>
    <name evidence="3" type="ORF">RS24_01739</name>
</gene>
<reference evidence="3 4" key="1">
    <citation type="journal article" date="2014" name="FEMS Microbiol. Ecol.">
        <title>Genomic differentiation among two strains of the PS1 clade isolated from geographically separated marine habitats.</title>
        <authorList>
            <person name="Jimenez-Infante F."/>
            <person name="Ngugi D.K."/>
            <person name="Alam I."/>
            <person name="Rashid M."/>
            <person name="Baalawi W."/>
            <person name="Kamau A.A."/>
            <person name="Bajic V.B."/>
            <person name="Stingl U."/>
        </authorList>
    </citation>
    <scope>NUCLEOTIDE SEQUENCE [LARGE SCALE GENOMIC DNA]</scope>
    <source>
        <strain evidence="3 4">RS24</strain>
    </source>
</reference>
<accession>U2XVD0</accession>
<keyword evidence="1" id="KW-0489">Methyltransferase</keyword>
<dbReference type="eggNOG" id="COG3315">
    <property type="taxonomic scope" value="Bacteria"/>
</dbReference>
<dbReference type="STRING" id="1397666.RS24_01739"/>
<organism evidence="3 4">
    <name type="scientific">Candidatus Micropelagius thuwalensis</name>
    <dbReference type="NCBI Taxonomy" id="1397666"/>
    <lineage>
        <taxon>Bacteria</taxon>
        <taxon>Pseudomonadati</taxon>
        <taxon>Pseudomonadota</taxon>
        <taxon>Alphaproteobacteria</taxon>
        <taxon>PS1 clade</taxon>
        <taxon>Candidatus Micropelagius</taxon>
    </lineage>
</organism>
<keyword evidence="3" id="KW-0560">Oxidoreductase</keyword>
<sequence>MLESIKLSETSALVLLFLQDQVYHSNAVKEYLLHLDLSAGKELHNACNAIWPQYAEVIVNRKHTILQHINEALAKNPSLQIISGAAGLDPFGLELTQRHKGLEIYEIDREQMPIKAGLINIPNLHLIACDLADTTTVIEKLKQSGWQQDEPTFLVMEGISYYLTPDILRNFVTTIKPRYAIFDHLRESGMNEAADLIGSNVFDLIHDYIKMDKMQRYNALSLRELLEMKIIKNWSLCAMEHQRIGQNVHFPSDDFGWVDVTAFESKG</sequence>
<keyword evidence="2" id="KW-0808">Transferase</keyword>
<dbReference type="Proteomes" id="UP000016762">
    <property type="component" value="Unassembled WGS sequence"/>
</dbReference>
<dbReference type="GO" id="GO:0016853">
    <property type="term" value="F:isomerase activity"/>
    <property type="evidence" value="ECO:0007669"/>
    <property type="project" value="UniProtKB-KW"/>
</dbReference>
<dbReference type="Gene3D" id="3.40.50.150">
    <property type="entry name" value="Vaccinia Virus protein VP39"/>
    <property type="match status" value="1"/>
</dbReference>
<evidence type="ECO:0000313" key="3">
    <source>
        <dbReference type="EMBL" id="ERL46731.1"/>
    </source>
</evidence>
<name>U2XVD0_9PROT</name>
<dbReference type="EMBL" id="AWXE01000004">
    <property type="protein sequence ID" value="ERL46731.1"/>
    <property type="molecule type" value="Genomic_DNA"/>
</dbReference>
<dbReference type="GO" id="GO:0008168">
    <property type="term" value="F:methyltransferase activity"/>
    <property type="evidence" value="ECO:0007669"/>
    <property type="project" value="UniProtKB-KW"/>
</dbReference>
<dbReference type="GO" id="GO:0030604">
    <property type="term" value="F:1-deoxy-D-xylulose-5-phosphate reductoisomerase activity"/>
    <property type="evidence" value="ECO:0007669"/>
    <property type="project" value="UniProtKB-EC"/>
</dbReference>
<dbReference type="SUPFAM" id="SSF53335">
    <property type="entry name" value="S-adenosyl-L-methionine-dependent methyltransferases"/>
    <property type="match status" value="1"/>
</dbReference>
<evidence type="ECO:0000256" key="1">
    <source>
        <dbReference type="ARBA" id="ARBA00022603"/>
    </source>
</evidence>
<dbReference type="GO" id="GO:0032259">
    <property type="term" value="P:methylation"/>
    <property type="evidence" value="ECO:0007669"/>
    <property type="project" value="UniProtKB-KW"/>
</dbReference>
<dbReference type="Pfam" id="PF04072">
    <property type="entry name" value="LCM"/>
    <property type="match status" value="1"/>
</dbReference>
<dbReference type="RefSeq" id="WP_021777709.1">
    <property type="nucleotide sequence ID" value="NZ_AWXE01000004.1"/>
</dbReference>
<keyword evidence="4" id="KW-1185">Reference proteome</keyword>
<dbReference type="OrthoDB" id="9806164at2"/>
<comment type="caution">
    <text evidence="3">The sequence shown here is derived from an EMBL/GenBank/DDBJ whole genome shotgun (WGS) entry which is preliminary data.</text>
</comment>
<evidence type="ECO:0000256" key="2">
    <source>
        <dbReference type="ARBA" id="ARBA00022679"/>
    </source>
</evidence>
<dbReference type="EC" id="1.1.1.267" evidence="3"/>
<evidence type="ECO:0000313" key="4">
    <source>
        <dbReference type="Proteomes" id="UP000016762"/>
    </source>
</evidence>
<dbReference type="AlphaFoldDB" id="U2XVD0"/>
<keyword evidence="3" id="KW-0413">Isomerase</keyword>